<reference evidence="4" key="1">
    <citation type="submission" date="2021-03" db="EMBL/GenBank/DDBJ databases">
        <authorList>
            <person name="Kim M.K."/>
        </authorList>
    </citation>
    <scope>NUCLEOTIDE SEQUENCE</scope>
    <source>
        <strain evidence="4">BT186</strain>
    </source>
</reference>
<dbReference type="SUPFAM" id="SSF53448">
    <property type="entry name" value="Nucleotide-diphospho-sugar transferases"/>
    <property type="match status" value="1"/>
</dbReference>
<dbReference type="PANTHER" id="PTHR13778:SF47">
    <property type="entry name" value="LIPOPOLYSACCHARIDE 1,3-GALACTOSYLTRANSFERASE"/>
    <property type="match status" value="1"/>
</dbReference>
<evidence type="ECO:0000256" key="1">
    <source>
        <dbReference type="ARBA" id="ARBA00022676"/>
    </source>
</evidence>
<organism evidence="4 5">
    <name type="scientific">Hymenobacter telluris</name>
    <dbReference type="NCBI Taxonomy" id="2816474"/>
    <lineage>
        <taxon>Bacteria</taxon>
        <taxon>Pseudomonadati</taxon>
        <taxon>Bacteroidota</taxon>
        <taxon>Cytophagia</taxon>
        <taxon>Cytophagales</taxon>
        <taxon>Hymenobacteraceae</taxon>
        <taxon>Hymenobacter</taxon>
    </lineage>
</organism>
<dbReference type="Gene3D" id="3.90.550.10">
    <property type="entry name" value="Spore Coat Polysaccharide Biosynthesis Protein SpsA, Chain A"/>
    <property type="match status" value="1"/>
</dbReference>
<keyword evidence="2" id="KW-0808">Transferase</keyword>
<gene>
    <name evidence="4" type="ORF">J0X19_18010</name>
</gene>
<dbReference type="InterPro" id="IPR002495">
    <property type="entry name" value="Glyco_trans_8"/>
</dbReference>
<accession>A0A939JDX7</accession>
<dbReference type="Proteomes" id="UP000664144">
    <property type="component" value="Unassembled WGS sequence"/>
</dbReference>
<dbReference type="GO" id="GO:0016757">
    <property type="term" value="F:glycosyltransferase activity"/>
    <property type="evidence" value="ECO:0007669"/>
    <property type="project" value="UniProtKB-KW"/>
</dbReference>
<proteinExistence type="predicted"/>
<evidence type="ECO:0000256" key="3">
    <source>
        <dbReference type="ARBA" id="ARBA00022723"/>
    </source>
</evidence>
<keyword evidence="1" id="KW-0328">Glycosyltransferase</keyword>
<keyword evidence="5" id="KW-1185">Reference proteome</keyword>
<dbReference type="InterPro" id="IPR050748">
    <property type="entry name" value="Glycosyltrans_8_dom-fam"/>
</dbReference>
<comment type="caution">
    <text evidence="4">The sequence shown here is derived from an EMBL/GenBank/DDBJ whole genome shotgun (WGS) entry which is preliminary data.</text>
</comment>
<dbReference type="PANTHER" id="PTHR13778">
    <property type="entry name" value="GLYCOSYLTRANSFERASE 8 DOMAIN-CONTAINING PROTEIN"/>
    <property type="match status" value="1"/>
</dbReference>
<dbReference type="AlphaFoldDB" id="A0A939JDX7"/>
<dbReference type="EMBL" id="JAFLQZ010000014">
    <property type="protein sequence ID" value="MBO0359860.1"/>
    <property type="molecule type" value="Genomic_DNA"/>
</dbReference>
<keyword evidence="3" id="KW-0479">Metal-binding</keyword>
<sequence>METHQLPMNIVFCVNSLGLMGLGSTITSLVRNCSNSSRLKIWFFCSELTTTDKSNITYLLNSEHFKGTTEFIDLNVKDTFGHLNPLHQDWTAYGRLLIPEIINDEYALYLDADLIIELDILQLSTVNSNKILSAVHEGPVCLALDNHLFIKKLNWDPTTPYFNSGVLLFNIEQWAKCNTSFNLKEISKSYSAHLVSHDQTLLNALCAGEFNQLSQEFNTSWPPNKPAPDTYDKCIIHFIGSPKPWDISGRIIHNSYNIWLQYNTNFWNNEYGKLSSQKLIRTWYIRKSILKNLKHKFFNMLTNN</sequence>
<dbReference type="Pfam" id="PF01501">
    <property type="entry name" value="Glyco_transf_8"/>
    <property type="match status" value="1"/>
</dbReference>
<evidence type="ECO:0000313" key="4">
    <source>
        <dbReference type="EMBL" id="MBO0359860.1"/>
    </source>
</evidence>
<name>A0A939JDX7_9BACT</name>
<dbReference type="InterPro" id="IPR029044">
    <property type="entry name" value="Nucleotide-diphossugar_trans"/>
</dbReference>
<evidence type="ECO:0000256" key="2">
    <source>
        <dbReference type="ARBA" id="ARBA00022679"/>
    </source>
</evidence>
<dbReference type="RefSeq" id="WP_206985806.1">
    <property type="nucleotide sequence ID" value="NZ_JAFLQZ010000014.1"/>
</dbReference>
<protein>
    <submittedName>
        <fullName evidence="4">Glycosyltransferase family 8 protein</fullName>
    </submittedName>
</protein>
<dbReference type="GO" id="GO:0046872">
    <property type="term" value="F:metal ion binding"/>
    <property type="evidence" value="ECO:0007669"/>
    <property type="project" value="UniProtKB-KW"/>
</dbReference>
<evidence type="ECO:0000313" key="5">
    <source>
        <dbReference type="Proteomes" id="UP000664144"/>
    </source>
</evidence>